<proteinExistence type="predicted"/>
<keyword evidence="2" id="KW-1185">Reference proteome</keyword>
<name>A0A392RYV9_9FABA</name>
<protein>
    <submittedName>
        <fullName evidence="1">Uncharacterized protein</fullName>
    </submittedName>
</protein>
<organism evidence="1 2">
    <name type="scientific">Trifolium medium</name>
    <dbReference type="NCBI Taxonomy" id="97028"/>
    <lineage>
        <taxon>Eukaryota</taxon>
        <taxon>Viridiplantae</taxon>
        <taxon>Streptophyta</taxon>
        <taxon>Embryophyta</taxon>
        <taxon>Tracheophyta</taxon>
        <taxon>Spermatophyta</taxon>
        <taxon>Magnoliopsida</taxon>
        <taxon>eudicotyledons</taxon>
        <taxon>Gunneridae</taxon>
        <taxon>Pentapetalae</taxon>
        <taxon>rosids</taxon>
        <taxon>fabids</taxon>
        <taxon>Fabales</taxon>
        <taxon>Fabaceae</taxon>
        <taxon>Papilionoideae</taxon>
        <taxon>50 kb inversion clade</taxon>
        <taxon>NPAAA clade</taxon>
        <taxon>Hologalegina</taxon>
        <taxon>IRL clade</taxon>
        <taxon>Trifolieae</taxon>
        <taxon>Trifolium</taxon>
    </lineage>
</organism>
<dbReference type="EMBL" id="LXQA010284167">
    <property type="protein sequence ID" value="MCI40805.1"/>
    <property type="molecule type" value="Genomic_DNA"/>
</dbReference>
<comment type="caution">
    <text evidence="1">The sequence shown here is derived from an EMBL/GenBank/DDBJ whole genome shotgun (WGS) entry which is preliminary data.</text>
</comment>
<reference evidence="1 2" key="1">
    <citation type="journal article" date="2018" name="Front. Plant Sci.">
        <title>Red Clover (Trifolium pratense) and Zigzag Clover (T. medium) - A Picture of Genomic Similarities and Differences.</title>
        <authorList>
            <person name="Dluhosova J."/>
            <person name="Istvanek J."/>
            <person name="Nedelnik J."/>
            <person name="Repkova J."/>
        </authorList>
    </citation>
    <scope>NUCLEOTIDE SEQUENCE [LARGE SCALE GENOMIC DNA]</scope>
    <source>
        <strain evidence="2">cv. 10/8</strain>
        <tissue evidence="1">Leaf</tissue>
    </source>
</reference>
<accession>A0A392RYV9</accession>
<dbReference type="Proteomes" id="UP000265520">
    <property type="component" value="Unassembled WGS sequence"/>
</dbReference>
<evidence type="ECO:0000313" key="1">
    <source>
        <dbReference type="EMBL" id="MCI40805.1"/>
    </source>
</evidence>
<sequence>VTPVNLFSGRWGNGEIGSVPFDICRAR</sequence>
<dbReference type="AlphaFoldDB" id="A0A392RYV9"/>
<feature type="non-terminal residue" evidence="1">
    <location>
        <position position="1"/>
    </location>
</feature>
<evidence type="ECO:0000313" key="2">
    <source>
        <dbReference type="Proteomes" id="UP000265520"/>
    </source>
</evidence>